<dbReference type="EMBL" id="HBUF01572654">
    <property type="protein sequence ID" value="CAG6767183.1"/>
    <property type="molecule type" value="Transcribed_RNA"/>
</dbReference>
<dbReference type="AlphaFoldDB" id="A0A8D9AL00"/>
<reference evidence="2" key="1">
    <citation type="submission" date="2021-05" db="EMBL/GenBank/DDBJ databases">
        <authorList>
            <person name="Alioto T."/>
            <person name="Alioto T."/>
            <person name="Gomez Garrido J."/>
        </authorList>
    </citation>
    <scope>NUCLEOTIDE SEQUENCE</scope>
</reference>
<keyword evidence="1" id="KW-0812">Transmembrane</keyword>
<accession>A0A8D9AL00</accession>
<evidence type="ECO:0000313" key="2">
    <source>
        <dbReference type="EMBL" id="CAG6767184.1"/>
    </source>
</evidence>
<keyword evidence="1" id="KW-1133">Transmembrane helix</keyword>
<dbReference type="EMBL" id="HBUF01572655">
    <property type="protein sequence ID" value="CAG6767184.1"/>
    <property type="molecule type" value="Transcribed_RNA"/>
</dbReference>
<proteinExistence type="predicted"/>
<keyword evidence="1" id="KW-0472">Membrane</keyword>
<evidence type="ECO:0000256" key="1">
    <source>
        <dbReference type="SAM" id="Phobius"/>
    </source>
</evidence>
<organism evidence="2">
    <name type="scientific">Cacopsylla melanoneura</name>
    <dbReference type="NCBI Taxonomy" id="428564"/>
    <lineage>
        <taxon>Eukaryota</taxon>
        <taxon>Metazoa</taxon>
        <taxon>Ecdysozoa</taxon>
        <taxon>Arthropoda</taxon>
        <taxon>Hexapoda</taxon>
        <taxon>Insecta</taxon>
        <taxon>Pterygota</taxon>
        <taxon>Neoptera</taxon>
        <taxon>Paraneoptera</taxon>
        <taxon>Hemiptera</taxon>
        <taxon>Sternorrhyncha</taxon>
        <taxon>Psylloidea</taxon>
        <taxon>Psyllidae</taxon>
        <taxon>Psyllinae</taxon>
        <taxon>Cacopsylla</taxon>
    </lineage>
</organism>
<protein>
    <submittedName>
        <fullName evidence="2">Uncharacterized protein</fullName>
    </submittedName>
</protein>
<name>A0A8D9AL00_9HEMI</name>
<dbReference type="EMBL" id="HBUF01572652">
    <property type="protein sequence ID" value="CAG6767181.1"/>
    <property type="molecule type" value="Transcribed_RNA"/>
</dbReference>
<feature type="transmembrane region" description="Helical" evidence="1">
    <location>
        <begin position="39"/>
        <end position="62"/>
    </location>
</feature>
<dbReference type="EMBL" id="HBUF01572653">
    <property type="protein sequence ID" value="CAG6767182.1"/>
    <property type="molecule type" value="Transcribed_RNA"/>
</dbReference>
<sequence length="112" mass="13858">MGNSWELIYFGNIPQVSNKFPRIEHHFGSEDFRVEFSRFIFDFFFEFFLSGFQFGFYLVYFFPNDKWHYFRHQKCSSPKIRCQFFVLAKQILRQRQIQLLYEIRSNSLLDHD</sequence>